<sequence length="224" mass="24941">MTKNKEKEEKGKIQAVVPMPLQQRWEALQDSPKYRDKTKDKMVEDMVAACELAVFGAEHPAYEKQLEDLDKLWAAIRSFILRLIEDTANAEVAARKRVENTLRLLEKEAQRIPELENSNKEFFDNYYNAYRCNEKLVKALEAEKKHTAAAETKALEAEAKATELQNRLNAANDALVKQMQEVLSKFASSSPATGKAEPLASPTTVSDVPPTPPSPGEAGPEVSA</sequence>
<proteinExistence type="predicted"/>
<keyword evidence="1" id="KW-0175">Coiled coil</keyword>
<feature type="region of interest" description="Disordered" evidence="2">
    <location>
        <begin position="186"/>
        <end position="224"/>
    </location>
</feature>
<reference evidence="3 4" key="1">
    <citation type="submission" date="2016-10" db="EMBL/GenBank/DDBJ databases">
        <authorList>
            <person name="de Groot N.N."/>
        </authorList>
    </citation>
    <scope>NUCLEOTIDE SEQUENCE [LARGE SCALE GENOMIC DNA]</scope>
    <source>
        <strain evidence="3 4">DSM 9236</strain>
    </source>
</reference>
<evidence type="ECO:0000256" key="2">
    <source>
        <dbReference type="SAM" id="MobiDB-lite"/>
    </source>
</evidence>
<protein>
    <submittedName>
        <fullName evidence="3">Uncharacterized protein</fullName>
    </submittedName>
</protein>
<dbReference type="EMBL" id="FONL01000023">
    <property type="protein sequence ID" value="SFE83367.1"/>
    <property type="molecule type" value="Genomic_DNA"/>
</dbReference>
<gene>
    <name evidence="3" type="ORF">SAMN05216245_12312</name>
</gene>
<accession>A0A1I2DSA2</accession>
<feature type="coiled-coil region" evidence="1">
    <location>
        <begin position="147"/>
        <end position="181"/>
    </location>
</feature>
<dbReference type="AlphaFoldDB" id="A0A1I2DSA2"/>
<dbReference type="RefSeq" id="WP_093914223.1">
    <property type="nucleotide sequence ID" value="NZ_FONL01000023.1"/>
</dbReference>
<evidence type="ECO:0000313" key="3">
    <source>
        <dbReference type="EMBL" id="SFE83367.1"/>
    </source>
</evidence>
<evidence type="ECO:0000256" key="1">
    <source>
        <dbReference type="SAM" id="Coils"/>
    </source>
</evidence>
<keyword evidence="4" id="KW-1185">Reference proteome</keyword>
<name>A0A1I2DSA2_9FIRM</name>
<evidence type="ECO:0000313" key="4">
    <source>
        <dbReference type="Proteomes" id="UP000198896"/>
    </source>
</evidence>
<organism evidence="3 4">
    <name type="scientific">Succiniclasticum ruminis DSM 9236</name>
    <dbReference type="NCBI Taxonomy" id="1123323"/>
    <lineage>
        <taxon>Bacteria</taxon>
        <taxon>Bacillati</taxon>
        <taxon>Bacillota</taxon>
        <taxon>Negativicutes</taxon>
        <taxon>Acidaminococcales</taxon>
        <taxon>Acidaminococcaceae</taxon>
        <taxon>Succiniclasticum</taxon>
    </lineage>
</organism>
<dbReference type="Proteomes" id="UP000198896">
    <property type="component" value="Unassembled WGS sequence"/>
</dbReference>